<dbReference type="PANTHER" id="PTHR32309">
    <property type="entry name" value="TYROSINE-PROTEIN KINASE"/>
    <property type="match status" value="1"/>
</dbReference>
<proteinExistence type="predicted"/>
<dbReference type="NCBIfam" id="TIGR01007">
    <property type="entry name" value="eps_fam"/>
    <property type="match status" value="1"/>
</dbReference>
<dbReference type="PANTHER" id="PTHR32309:SF13">
    <property type="entry name" value="FERRIC ENTEROBACTIN TRANSPORT PROTEIN FEPE"/>
    <property type="match status" value="1"/>
</dbReference>
<dbReference type="InterPro" id="IPR005702">
    <property type="entry name" value="Wzc-like_C"/>
</dbReference>
<dbReference type="InterPro" id="IPR027417">
    <property type="entry name" value="P-loop_NTPase"/>
</dbReference>
<organism evidence="3 4">
    <name type="scientific">Kordiimonas sediminis</name>
    <dbReference type="NCBI Taxonomy" id="1735581"/>
    <lineage>
        <taxon>Bacteria</taxon>
        <taxon>Pseudomonadati</taxon>
        <taxon>Pseudomonadota</taxon>
        <taxon>Alphaproteobacteria</taxon>
        <taxon>Kordiimonadales</taxon>
        <taxon>Kordiimonadaceae</taxon>
        <taxon>Kordiimonas</taxon>
    </lineage>
</organism>
<dbReference type="Gene3D" id="3.40.50.300">
    <property type="entry name" value="P-loop containing nucleotide triphosphate hydrolases"/>
    <property type="match status" value="1"/>
</dbReference>
<name>A0A919AT06_9PROT</name>
<reference evidence="3" key="1">
    <citation type="journal article" date="2014" name="Int. J. Syst. Evol. Microbiol.">
        <title>Complete genome sequence of Corynebacterium casei LMG S-19264T (=DSM 44701T), isolated from a smear-ripened cheese.</title>
        <authorList>
            <consortium name="US DOE Joint Genome Institute (JGI-PGF)"/>
            <person name="Walter F."/>
            <person name="Albersmeier A."/>
            <person name="Kalinowski J."/>
            <person name="Ruckert C."/>
        </authorList>
    </citation>
    <scope>NUCLEOTIDE SEQUENCE</scope>
    <source>
        <strain evidence="3">KCTC 42590</strain>
    </source>
</reference>
<dbReference type="SUPFAM" id="SSF52540">
    <property type="entry name" value="P-loop containing nucleoside triphosphate hydrolases"/>
    <property type="match status" value="1"/>
</dbReference>
<sequence length="290" mass="31611">MKSTTKTPKKPLAADQKIGEILLKAGKIKATDVDNIIDYQQINNLTFGQAAIEMGLLDSEDIDSAIARQFDYAIIEKKSNSSYSEELCVALQPQGVQAESFRALRSQLMLNSLEKGRRALTIVAPTTECGCTYIAANLALSLAQLNLKTCLIDANLRTPRIANMFGISPQHSGLSGILRGTKDYDDVIIRDVFPNLALLVAGNTPPNPQELLAKNELIWTLSHLLREFDVVLFDTPPMNRFADARTVSARVGSAVLVVRQHHTLASDTETAVSELTQSGSEVVGSVLNKF</sequence>
<dbReference type="GO" id="GO:0005886">
    <property type="term" value="C:plasma membrane"/>
    <property type="evidence" value="ECO:0007669"/>
    <property type="project" value="TreeGrafter"/>
</dbReference>
<dbReference type="RefSeq" id="WP_191252609.1">
    <property type="nucleotide sequence ID" value="NZ_BNCI01000002.1"/>
</dbReference>
<dbReference type="InterPro" id="IPR050445">
    <property type="entry name" value="Bact_polysacc_biosynth/exp"/>
</dbReference>
<dbReference type="EMBL" id="BNCI01000002">
    <property type="protein sequence ID" value="GHF25526.1"/>
    <property type="molecule type" value="Genomic_DNA"/>
</dbReference>
<keyword evidence="1" id="KW-0547">Nucleotide-binding</keyword>
<dbReference type="CDD" id="cd05387">
    <property type="entry name" value="BY-kinase"/>
    <property type="match status" value="1"/>
</dbReference>
<evidence type="ECO:0008006" key="5">
    <source>
        <dbReference type="Google" id="ProtNLM"/>
    </source>
</evidence>
<dbReference type="GO" id="GO:0004713">
    <property type="term" value="F:protein tyrosine kinase activity"/>
    <property type="evidence" value="ECO:0007669"/>
    <property type="project" value="TreeGrafter"/>
</dbReference>
<dbReference type="Proteomes" id="UP000630923">
    <property type="component" value="Unassembled WGS sequence"/>
</dbReference>
<dbReference type="SUPFAM" id="SSF160246">
    <property type="entry name" value="EspE N-terminal domain-like"/>
    <property type="match status" value="1"/>
</dbReference>
<accession>A0A919AT06</accession>
<keyword evidence="2" id="KW-0067">ATP-binding</keyword>
<dbReference type="GO" id="GO:0005524">
    <property type="term" value="F:ATP binding"/>
    <property type="evidence" value="ECO:0007669"/>
    <property type="project" value="UniProtKB-KW"/>
</dbReference>
<reference evidence="3" key="2">
    <citation type="submission" date="2020-09" db="EMBL/GenBank/DDBJ databases">
        <authorList>
            <person name="Sun Q."/>
            <person name="Kim S."/>
        </authorList>
    </citation>
    <scope>NUCLEOTIDE SEQUENCE</scope>
    <source>
        <strain evidence="3">KCTC 42590</strain>
    </source>
</reference>
<evidence type="ECO:0000256" key="2">
    <source>
        <dbReference type="ARBA" id="ARBA00022840"/>
    </source>
</evidence>
<keyword evidence="4" id="KW-1185">Reference proteome</keyword>
<dbReference type="InterPro" id="IPR037257">
    <property type="entry name" value="T2SS_E_N_sf"/>
</dbReference>
<comment type="caution">
    <text evidence="3">The sequence shown here is derived from an EMBL/GenBank/DDBJ whole genome shotgun (WGS) entry which is preliminary data.</text>
</comment>
<dbReference type="AlphaFoldDB" id="A0A919AT06"/>
<evidence type="ECO:0000256" key="1">
    <source>
        <dbReference type="ARBA" id="ARBA00022741"/>
    </source>
</evidence>
<gene>
    <name evidence="3" type="ORF">GCM10017044_20420</name>
</gene>
<evidence type="ECO:0000313" key="3">
    <source>
        <dbReference type="EMBL" id="GHF25526.1"/>
    </source>
</evidence>
<evidence type="ECO:0000313" key="4">
    <source>
        <dbReference type="Proteomes" id="UP000630923"/>
    </source>
</evidence>
<protein>
    <recommendedName>
        <fullName evidence="5">Chain length determinant protein tyrosine kinase EpsG</fullName>
    </recommendedName>
</protein>